<sequence>MAVAVKAESGRVLGILLVFLFSSCQSLFSGGDSYKREVTMQLIPNPSSPPPGGELLHARAVGGNDTLHFLFCSQGAPSLLIVHTNSSSSTVKVNWPQFVNRSTSGGLTVEPESSILYSSAVVFSRLLEYDDENNTAEATSNFFPAYELKDFSWNLMNLSHPKALLCGSAPHSSNGSLCLQLSVFGTEGRAELWPRLLHSANSSQVEVWLSGLLPRSNTSRFMLELQAVGGAYPLSKVDVRQFIDDEYAPSIFKVSQWVSSVNNSSDVLGFIQWKPVAYRRSRPSLEDATPCRHSDPQAQSGNATTASSALVKAFYTDPKVMGMNVSFGIAGDPFYNRTMFLSWTMLVGVGSPPVDSFSPMVIGILMAGLGIPIVLLLVGGVYVFIRKMRESSETSYQPIN</sequence>
<evidence type="ECO:0000256" key="10">
    <source>
        <dbReference type="ARBA" id="ARBA00044960"/>
    </source>
</evidence>
<feature type="region of interest" description="Disordered" evidence="11">
    <location>
        <begin position="284"/>
        <end position="304"/>
    </location>
</feature>
<keyword evidence="4 12" id="KW-1133">Transmembrane helix</keyword>
<dbReference type="InterPro" id="IPR029382">
    <property type="entry name" value="NCU-G1"/>
</dbReference>
<dbReference type="PANTHER" id="PTHR31981">
    <property type="entry name" value="GLYCOSYLATED LYSOSOMAL MEMBRANE PROTEIN"/>
    <property type="match status" value="1"/>
</dbReference>
<keyword evidence="5 12" id="KW-0472">Membrane</keyword>
<evidence type="ECO:0000256" key="4">
    <source>
        <dbReference type="ARBA" id="ARBA00022989"/>
    </source>
</evidence>
<feature type="compositionally biased region" description="Basic and acidic residues" evidence="11">
    <location>
        <begin position="284"/>
        <end position="295"/>
    </location>
</feature>
<dbReference type="Proteomes" id="UP000265000">
    <property type="component" value="Unplaced"/>
</dbReference>
<dbReference type="AlphaFoldDB" id="A0A3Q2QVX3"/>
<keyword evidence="15" id="KW-1185">Reference proteome</keyword>
<keyword evidence="2 12" id="KW-0812">Transmembrane</keyword>
<evidence type="ECO:0000256" key="1">
    <source>
        <dbReference type="ARBA" id="ARBA00010599"/>
    </source>
</evidence>
<reference evidence="14" key="2">
    <citation type="submission" date="2025-09" db="UniProtKB">
        <authorList>
            <consortium name="Ensembl"/>
        </authorList>
    </citation>
    <scope>IDENTIFICATION</scope>
</reference>
<evidence type="ECO:0000313" key="15">
    <source>
        <dbReference type="Proteomes" id="UP000265000"/>
    </source>
</evidence>
<dbReference type="Pfam" id="PF15065">
    <property type="entry name" value="NCU-G1"/>
    <property type="match status" value="1"/>
</dbReference>
<dbReference type="OrthoDB" id="6264340at2759"/>
<comment type="subcellular location">
    <subcellularLocation>
        <location evidence="9">Lysosome membrane</location>
        <topology evidence="9">Single-pass type I membrane protein</topology>
        <orientation evidence="9">Lumenal side</orientation>
    </subcellularLocation>
</comment>
<evidence type="ECO:0000256" key="3">
    <source>
        <dbReference type="ARBA" id="ARBA00022729"/>
    </source>
</evidence>
<feature type="signal peptide" evidence="13">
    <location>
        <begin position="1"/>
        <end position="26"/>
    </location>
</feature>
<dbReference type="PANTHER" id="PTHR31981:SF1">
    <property type="entry name" value="GLYCOSYLATED LYSOSOMAL MEMBRANE PROTEIN"/>
    <property type="match status" value="1"/>
</dbReference>
<accession>A0A3Q2QVX3</accession>
<name>A0A3Q2QVX3_FUNHE</name>
<dbReference type="GO" id="GO:0005765">
    <property type="term" value="C:lysosomal membrane"/>
    <property type="evidence" value="ECO:0007669"/>
    <property type="project" value="UniProtKB-SubCell"/>
</dbReference>
<evidence type="ECO:0000256" key="8">
    <source>
        <dbReference type="ARBA" id="ARBA00024176"/>
    </source>
</evidence>
<dbReference type="PROSITE" id="PS51257">
    <property type="entry name" value="PROKAR_LIPOPROTEIN"/>
    <property type="match status" value="1"/>
</dbReference>
<organism evidence="14 15">
    <name type="scientific">Fundulus heteroclitus</name>
    <name type="common">Killifish</name>
    <name type="synonym">Mummichog</name>
    <dbReference type="NCBI Taxonomy" id="8078"/>
    <lineage>
        <taxon>Eukaryota</taxon>
        <taxon>Metazoa</taxon>
        <taxon>Chordata</taxon>
        <taxon>Craniata</taxon>
        <taxon>Vertebrata</taxon>
        <taxon>Euteleostomi</taxon>
        <taxon>Actinopterygii</taxon>
        <taxon>Neopterygii</taxon>
        <taxon>Teleostei</taxon>
        <taxon>Neoteleostei</taxon>
        <taxon>Acanthomorphata</taxon>
        <taxon>Ovalentaria</taxon>
        <taxon>Atherinomorphae</taxon>
        <taxon>Cyprinodontiformes</taxon>
        <taxon>Fundulidae</taxon>
        <taxon>Fundulus</taxon>
    </lineage>
</organism>
<dbReference type="GeneID" id="105937778"/>
<evidence type="ECO:0000313" key="14">
    <source>
        <dbReference type="Ensembl" id="ENSFHEP00000031317.1"/>
    </source>
</evidence>
<keyword evidence="3 13" id="KW-0732">Signal</keyword>
<evidence type="ECO:0000256" key="13">
    <source>
        <dbReference type="SAM" id="SignalP"/>
    </source>
</evidence>
<reference evidence="14" key="1">
    <citation type="submission" date="2025-08" db="UniProtKB">
        <authorList>
            <consortium name="Ensembl"/>
        </authorList>
    </citation>
    <scope>IDENTIFICATION</scope>
</reference>
<keyword evidence="6" id="KW-0325">Glycoprotein</keyword>
<comment type="function">
    <text evidence="8">Required to protect lysosomal transporter MFSD1 from lysosomal proteolysis and for MFSD1 lysosomal localization.</text>
</comment>
<comment type="similarity">
    <text evidence="1">Belongs to the GLMP family.</text>
</comment>
<comment type="subunit">
    <text evidence="10">Interacts (via lumenal domain) with lysosomal protein MFSD1; the interaction starts while both proteins are still in the endoplasmic reticulum and is required for stabilization of MFSD1 in lysosomes but has no direct effect on its targeting to lysosomes or transporter activity.</text>
</comment>
<proteinExistence type="inferred from homology"/>
<evidence type="ECO:0000256" key="9">
    <source>
        <dbReference type="ARBA" id="ARBA00024189"/>
    </source>
</evidence>
<evidence type="ECO:0000256" key="7">
    <source>
        <dbReference type="ARBA" id="ARBA00023228"/>
    </source>
</evidence>
<feature type="transmembrane region" description="Helical" evidence="12">
    <location>
        <begin position="360"/>
        <end position="385"/>
    </location>
</feature>
<keyword evidence="7" id="KW-0458">Lysosome</keyword>
<evidence type="ECO:0000256" key="2">
    <source>
        <dbReference type="ARBA" id="ARBA00022692"/>
    </source>
</evidence>
<evidence type="ECO:0000256" key="12">
    <source>
        <dbReference type="SAM" id="Phobius"/>
    </source>
</evidence>
<evidence type="ECO:0000256" key="11">
    <source>
        <dbReference type="SAM" id="MobiDB-lite"/>
    </source>
</evidence>
<dbReference type="Ensembl" id="ENSFHET00000023617.1">
    <property type="protein sequence ID" value="ENSFHEP00000031317.1"/>
    <property type="gene ID" value="ENSFHEG00000017110.1"/>
</dbReference>
<evidence type="ECO:0000256" key="5">
    <source>
        <dbReference type="ARBA" id="ARBA00023136"/>
    </source>
</evidence>
<evidence type="ECO:0000256" key="6">
    <source>
        <dbReference type="ARBA" id="ARBA00023180"/>
    </source>
</evidence>
<dbReference type="GeneTree" id="ENSGT00390000005131"/>
<feature type="chain" id="PRO_5018723836" evidence="13">
    <location>
        <begin position="27"/>
        <end position="400"/>
    </location>
</feature>
<protein>
    <submittedName>
        <fullName evidence="14">Glycosylated lysosomal membrane protein</fullName>
    </submittedName>
</protein>